<protein>
    <recommendedName>
        <fullName evidence="6">Ferric oxidoreductase domain-containing protein</fullName>
    </recommendedName>
</protein>
<feature type="domain" description="Ferric oxidoreductase" evidence="6">
    <location>
        <begin position="65"/>
        <end position="183"/>
    </location>
</feature>
<dbReference type="AlphaFoldDB" id="A0A1B1YTC4"/>
<dbReference type="KEGG" id="gbi:PG2T_07740"/>
<feature type="transmembrane region" description="Helical" evidence="5">
    <location>
        <begin position="96"/>
        <end position="121"/>
    </location>
</feature>
<dbReference type="EMBL" id="CP014671">
    <property type="protein sequence ID" value="ANX04084.1"/>
    <property type="molecule type" value="Genomic_DNA"/>
</dbReference>
<feature type="transmembrane region" description="Helical" evidence="5">
    <location>
        <begin position="20"/>
        <end position="44"/>
    </location>
</feature>
<evidence type="ECO:0000256" key="1">
    <source>
        <dbReference type="ARBA" id="ARBA00004141"/>
    </source>
</evidence>
<dbReference type="RefSeq" id="WP_068803959.1">
    <property type="nucleotide sequence ID" value="NZ_CP014671.1"/>
</dbReference>
<feature type="transmembrane region" description="Helical" evidence="5">
    <location>
        <begin position="64"/>
        <end position="84"/>
    </location>
</feature>
<evidence type="ECO:0000256" key="5">
    <source>
        <dbReference type="SAM" id="Phobius"/>
    </source>
</evidence>
<dbReference type="InterPro" id="IPR013130">
    <property type="entry name" value="Fe3_Rdtase_TM_dom"/>
</dbReference>
<dbReference type="Proteomes" id="UP000092952">
    <property type="component" value="Chromosome"/>
</dbReference>
<keyword evidence="2 5" id="KW-0812">Transmembrane</keyword>
<dbReference type="GO" id="GO:0016020">
    <property type="term" value="C:membrane"/>
    <property type="evidence" value="ECO:0007669"/>
    <property type="project" value="UniProtKB-SubCell"/>
</dbReference>
<evidence type="ECO:0000259" key="6">
    <source>
        <dbReference type="Pfam" id="PF01794"/>
    </source>
</evidence>
<sequence>MNTDSGRPEAALEARDRAALRALFGLPTGLLLLTFAYATTRYVVFGPWTVGHIPLYVLNKAISWSALWLVALALALGPLARLAPGRFARHLWRRRYFGIMGFALASLHVVMSLAILNYAYYRQFFRQAFELTALAEFSMAMGALAWFLLLAPLAGSLPGARAQMSARYWQLLQKIGVLGMLLGGLHVSYGVPGWLTPAAWYGGLPPITLWSASAVVIALALRMLAPRSSGEAQ</sequence>
<keyword evidence="4 5" id="KW-0472">Membrane</keyword>
<proteinExistence type="predicted"/>
<feature type="transmembrane region" description="Helical" evidence="5">
    <location>
        <begin position="133"/>
        <end position="154"/>
    </location>
</feature>
<name>A0A1B1YTC4_9GAMM</name>
<dbReference type="OrthoDB" id="1431991at2"/>
<dbReference type="STRING" id="1810504.PG2T_07740"/>
<feature type="transmembrane region" description="Helical" evidence="5">
    <location>
        <begin position="175"/>
        <end position="195"/>
    </location>
</feature>
<gene>
    <name evidence="7" type="ORF">PG2T_07740</name>
</gene>
<evidence type="ECO:0000256" key="2">
    <source>
        <dbReference type="ARBA" id="ARBA00022692"/>
    </source>
</evidence>
<evidence type="ECO:0000256" key="3">
    <source>
        <dbReference type="ARBA" id="ARBA00022989"/>
    </source>
</evidence>
<dbReference type="InParanoid" id="A0A1B1YTC4"/>
<reference evidence="8" key="1">
    <citation type="submission" date="2016-03" db="EMBL/GenBank/DDBJ databases">
        <title>Complete genome sequence of Solimmundus cernigliae, representing a novel lineage of polycyclic aromatic hydrocarbon degraders within the Gammaproteobacteria.</title>
        <authorList>
            <person name="Singleton D.R."/>
            <person name="Dickey A.N."/>
            <person name="Scholl E.H."/>
            <person name="Wright F.A."/>
            <person name="Aitken M.D."/>
        </authorList>
    </citation>
    <scope>NUCLEOTIDE SEQUENCE [LARGE SCALE GENOMIC DNA]</scope>
    <source>
        <strain evidence="8">TR3.2</strain>
    </source>
</reference>
<dbReference type="Pfam" id="PF01794">
    <property type="entry name" value="Ferric_reduct"/>
    <property type="match status" value="1"/>
</dbReference>
<keyword evidence="8" id="KW-1185">Reference proteome</keyword>
<evidence type="ECO:0000256" key="4">
    <source>
        <dbReference type="ARBA" id="ARBA00023136"/>
    </source>
</evidence>
<organism evidence="7 8">
    <name type="scientific">Immundisolibacter cernigliae</name>
    <dbReference type="NCBI Taxonomy" id="1810504"/>
    <lineage>
        <taxon>Bacteria</taxon>
        <taxon>Pseudomonadati</taxon>
        <taxon>Pseudomonadota</taxon>
        <taxon>Gammaproteobacteria</taxon>
        <taxon>Immundisolibacterales</taxon>
        <taxon>Immundisolibacteraceae</taxon>
        <taxon>Immundisolibacter</taxon>
    </lineage>
</organism>
<evidence type="ECO:0000313" key="7">
    <source>
        <dbReference type="EMBL" id="ANX04084.1"/>
    </source>
</evidence>
<evidence type="ECO:0000313" key="8">
    <source>
        <dbReference type="Proteomes" id="UP000092952"/>
    </source>
</evidence>
<keyword evidence="3 5" id="KW-1133">Transmembrane helix</keyword>
<accession>A0A1B1YTC4</accession>
<feature type="transmembrane region" description="Helical" evidence="5">
    <location>
        <begin position="207"/>
        <end position="225"/>
    </location>
</feature>
<comment type="subcellular location">
    <subcellularLocation>
        <location evidence="1">Membrane</location>
        <topology evidence="1">Multi-pass membrane protein</topology>
    </subcellularLocation>
</comment>